<dbReference type="GO" id="GO:0030145">
    <property type="term" value="F:manganese ion binding"/>
    <property type="evidence" value="ECO:0007669"/>
    <property type="project" value="UniProtKB-UniRule"/>
</dbReference>
<dbReference type="GO" id="GO:0005829">
    <property type="term" value="C:cytosol"/>
    <property type="evidence" value="ECO:0007669"/>
    <property type="project" value="TreeGrafter"/>
</dbReference>
<dbReference type="GO" id="GO:0008686">
    <property type="term" value="F:3,4-dihydroxy-2-butanone-4-phosphate synthase activity"/>
    <property type="evidence" value="ECO:0007669"/>
    <property type="project" value="UniProtKB-UniRule"/>
</dbReference>
<evidence type="ECO:0000256" key="1">
    <source>
        <dbReference type="ARBA" id="ARBA00000141"/>
    </source>
</evidence>
<dbReference type="NCBIfam" id="TIGR00506">
    <property type="entry name" value="ribB"/>
    <property type="match status" value="1"/>
</dbReference>
<evidence type="ECO:0000256" key="10">
    <source>
        <dbReference type="ARBA" id="ARBA00023239"/>
    </source>
</evidence>
<keyword evidence="9 11" id="KW-0464">Manganese</keyword>
<feature type="binding site" evidence="11">
    <location>
        <position position="141"/>
    </location>
    <ligand>
        <name>Mg(2+)</name>
        <dbReference type="ChEBI" id="CHEBI:18420"/>
        <label>2</label>
    </ligand>
</feature>
<keyword evidence="6 11" id="KW-0686">Riboflavin biosynthesis</keyword>
<feature type="binding site" evidence="11">
    <location>
        <begin position="26"/>
        <end position="27"/>
    </location>
    <ligand>
        <name>D-ribulose 5-phosphate</name>
        <dbReference type="ChEBI" id="CHEBI:58121"/>
    </ligand>
</feature>
<dbReference type="SUPFAM" id="SSF55821">
    <property type="entry name" value="YrdC/RibB"/>
    <property type="match status" value="1"/>
</dbReference>
<dbReference type="GO" id="GO:0009231">
    <property type="term" value="P:riboflavin biosynthetic process"/>
    <property type="evidence" value="ECO:0007669"/>
    <property type="project" value="UniProtKB-UniRule"/>
</dbReference>
<keyword evidence="7 11" id="KW-0479">Metal-binding</keyword>
<dbReference type="FunFam" id="3.90.870.10:FF:000001">
    <property type="entry name" value="Riboflavin biosynthesis protein RibBA"/>
    <property type="match status" value="1"/>
</dbReference>
<evidence type="ECO:0000256" key="7">
    <source>
        <dbReference type="ARBA" id="ARBA00022723"/>
    </source>
</evidence>
<proteinExistence type="inferred from homology"/>
<evidence type="ECO:0000256" key="2">
    <source>
        <dbReference type="ARBA" id="ARBA00001936"/>
    </source>
</evidence>
<dbReference type="HAMAP" id="MF_00180">
    <property type="entry name" value="RibB"/>
    <property type="match status" value="1"/>
</dbReference>
<dbReference type="GO" id="GO:0000287">
    <property type="term" value="F:magnesium ion binding"/>
    <property type="evidence" value="ECO:0007669"/>
    <property type="project" value="UniProtKB-UniRule"/>
</dbReference>
<evidence type="ECO:0000256" key="3">
    <source>
        <dbReference type="ARBA" id="ARBA00002284"/>
    </source>
</evidence>
<evidence type="ECO:0000313" key="14">
    <source>
        <dbReference type="Proteomes" id="UP000269301"/>
    </source>
</evidence>
<dbReference type="PANTHER" id="PTHR21327:SF18">
    <property type="entry name" value="3,4-DIHYDROXY-2-BUTANONE 4-PHOSPHATE SYNTHASE"/>
    <property type="match status" value="1"/>
</dbReference>
<keyword evidence="10 11" id="KW-0456">Lyase</keyword>
<evidence type="ECO:0000256" key="6">
    <source>
        <dbReference type="ARBA" id="ARBA00022619"/>
    </source>
</evidence>
<comment type="caution">
    <text evidence="13">The sequence shown here is derived from an EMBL/GenBank/DDBJ whole genome shotgun (WGS) entry which is preliminary data.</text>
</comment>
<evidence type="ECO:0000256" key="8">
    <source>
        <dbReference type="ARBA" id="ARBA00022842"/>
    </source>
</evidence>
<feature type="binding site" evidence="11">
    <location>
        <position position="27"/>
    </location>
    <ligand>
        <name>Mg(2+)</name>
        <dbReference type="ChEBI" id="CHEBI:18420"/>
        <label>2</label>
    </ligand>
</feature>
<dbReference type="EMBL" id="RBZP01000013">
    <property type="protein sequence ID" value="RKQ31355.1"/>
    <property type="molecule type" value="Genomic_DNA"/>
</dbReference>
<comment type="cofactor">
    <cofactor evidence="11 12">
        <name>Mg(2+)</name>
        <dbReference type="ChEBI" id="CHEBI:18420"/>
    </cofactor>
    <cofactor evidence="11 12">
        <name>Mn(2+)</name>
        <dbReference type="ChEBI" id="CHEBI:29035"/>
    </cofactor>
    <text evidence="11 12">Binds 2 divalent metal cations per subunit. Magnesium or manganese.</text>
</comment>
<protein>
    <recommendedName>
        <fullName evidence="11 12">3,4-dihydroxy-2-butanone 4-phosphate synthase</fullName>
        <shortName evidence="11 12">DHBP synthase</shortName>
        <ecNumber evidence="11 12">4.1.99.12</ecNumber>
    </recommendedName>
</protein>
<dbReference type="InterPro" id="IPR000422">
    <property type="entry name" value="DHBP_synthase_RibB"/>
</dbReference>
<comment type="similarity">
    <text evidence="11 12">Belongs to the DHBP synthase family.</text>
</comment>
<evidence type="ECO:0000313" key="13">
    <source>
        <dbReference type="EMBL" id="RKQ31355.1"/>
    </source>
</evidence>
<comment type="catalytic activity">
    <reaction evidence="1 11 12">
        <text>D-ribulose 5-phosphate = (2S)-2-hydroxy-3-oxobutyl phosphate + formate + H(+)</text>
        <dbReference type="Rhea" id="RHEA:18457"/>
        <dbReference type="ChEBI" id="CHEBI:15378"/>
        <dbReference type="ChEBI" id="CHEBI:15740"/>
        <dbReference type="ChEBI" id="CHEBI:58121"/>
        <dbReference type="ChEBI" id="CHEBI:58830"/>
        <dbReference type="EC" id="4.1.99.12"/>
    </reaction>
</comment>
<comment type="function">
    <text evidence="3 11 12">Catalyzes the conversion of D-ribulose 5-phosphate to formate and 3,4-dihydroxy-2-butanone 4-phosphate.</text>
</comment>
<name>A0A494ZXW6_9BACI</name>
<comment type="similarity">
    <text evidence="5">In the N-terminal section; belongs to the DHBP synthase family.</text>
</comment>
<dbReference type="PANTHER" id="PTHR21327">
    <property type="entry name" value="GTP CYCLOHYDROLASE II-RELATED"/>
    <property type="match status" value="1"/>
</dbReference>
<feature type="binding site" evidence="11">
    <location>
        <begin position="138"/>
        <end position="142"/>
    </location>
    <ligand>
        <name>D-ribulose 5-phosphate</name>
        <dbReference type="ChEBI" id="CHEBI:58121"/>
    </ligand>
</feature>
<feature type="site" description="Essential for catalytic activity" evidence="11">
    <location>
        <position position="162"/>
    </location>
</feature>
<reference evidence="13 14" key="1">
    <citation type="journal article" date="2016" name="Int. J. Syst. Evol. Microbiol.">
        <title>Oceanobacillus halophilus sp. nov., a novel moderately halophilic bacterium from a hypersaline lake.</title>
        <authorList>
            <person name="Amoozegar M.A."/>
            <person name="Bagheri M."/>
            <person name="Makhdoumi A."/>
            <person name="Nikou M.M."/>
            <person name="Fazeli S.A.S."/>
            <person name="Schumann P."/>
            <person name="Sproer C."/>
            <person name="Sanchez-Porro C."/>
            <person name="Ventosa A."/>
        </authorList>
    </citation>
    <scope>NUCLEOTIDE SEQUENCE [LARGE SCALE GENOMIC DNA]</scope>
    <source>
        <strain evidence="13 14">DSM 23996</strain>
    </source>
</reference>
<dbReference type="Pfam" id="PF00926">
    <property type="entry name" value="DHBP_synthase"/>
    <property type="match status" value="1"/>
</dbReference>
<gene>
    <name evidence="11 13" type="primary">ribB</name>
    <name evidence="13" type="ORF">D8M06_13925</name>
</gene>
<evidence type="ECO:0000256" key="11">
    <source>
        <dbReference type="HAMAP-Rule" id="MF_00180"/>
    </source>
</evidence>
<feature type="site" description="Essential for catalytic activity" evidence="11">
    <location>
        <position position="124"/>
    </location>
</feature>
<dbReference type="UniPathway" id="UPA00275">
    <property type="reaction ID" value="UER00399"/>
</dbReference>
<evidence type="ECO:0000256" key="9">
    <source>
        <dbReference type="ARBA" id="ARBA00023211"/>
    </source>
</evidence>
<feature type="binding site" evidence="11">
    <location>
        <position position="31"/>
    </location>
    <ligand>
        <name>D-ribulose 5-phosphate</name>
        <dbReference type="ChEBI" id="CHEBI:58121"/>
    </ligand>
</feature>
<sequence>MMNTIQEAIEDLKKGKPIIVSDDENRENEGDFIALSEKATPEIINFMITHGRGLVCTPIQASHAKKLGLHQMVQESTDPLSTAFTVSIDHVKTTTGISAFERSLTIQAITEPDVQAADFKQPGHVFPLIAKDGGVLTRPGHTEAAVDLAILSGAFPSGVICEIIKEDGSMARMPDLEKIARKFDLKFITIADLVAYRKKEKAVI</sequence>
<dbReference type="Proteomes" id="UP000269301">
    <property type="component" value="Unassembled WGS sequence"/>
</dbReference>
<comment type="pathway">
    <text evidence="4 11 12">Cofactor biosynthesis; riboflavin biosynthesis; 2-hydroxy-3-oxobutyl phosphate from D-ribulose 5-phosphate: step 1/1.</text>
</comment>
<feature type="binding site" evidence="11">
    <location>
        <position position="27"/>
    </location>
    <ligand>
        <name>Mg(2+)</name>
        <dbReference type="ChEBI" id="CHEBI:18420"/>
        <label>1</label>
    </ligand>
</feature>
<organism evidence="13 14">
    <name type="scientific">Oceanobacillus halophilus</name>
    <dbReference type="NCBI Taxonomy" id="930130"/>
    <lineage>
        <taxon>Bacteria</taxon>
        <taxon>Bacillati</taxon>
        <taxon>Bacillota</taxon>
        <taxon>Bacilli</taxon>
        <taxon>Bacillales</taxon>
        <taxon>Bacillaceae</taxon>
        <taxon>Oceanobacillus</taxon>
    </lineage>
</organism>
<dbReference type="EC" id="4.1.99.12" evidence="11 12"/>
<evidence type="ECO:0000256" key="4">
    <source>
        <dbReference type="ARBA" id="ARBA00004904"/>
    </source>
</evidence>
<dbReference type="GO" id="GO:0003935">
    <property type="term" value="F:GTP cyclohydrolase II activity"/>
    <property type="evidence" value="ECO:0007669"/>
    <property type="project" value="TreeGrafter"/>
</dbReference>
<keyword evidence="14" id="KW-1185">Reference proteome</keyword>
<evidence type="ECO:0000256" key="5">
    <source>
        <dbReference type="ARBA" id="ARBA00005520"/>
    </source>
</evidence>
<dbReference type="Gene3D" id="3.90.870.10">
    <property type="entry name" value="DHBP synthase"/>
    <property type="match status" value="1"/>
</dbReference>
<comment type="subunit">
    <text evidence="11 12">Homodimer.</text>
</comment>
<accession>A0A494ZXW6</accession>
<keyword evidence="8 11" id="KW-0460">Magnesium</keyword>
<dbReference type="AlphaFoldDB" id="A0A494ZXW6"/>
<evidence type="ECO:0000256" key="12">
    <source>
        <dbReference type="RuleBase" id="RU003843"/>
    </source>
</evidence>
<dbReference type="InterPro" id="IPR017945">
    <property type="entry name" value="DHBP_synth_RibB-like_a/b_dom"/>
</dbReference>
<comment type="cofactor">
    <cofactor evidence="2">
        <name>Mn(2+)</name>
        <dbReference type="ChEBI" id="CHEBI:29035"/>
    </cofactor>
</comment>
<dbReference type="OrthoDB" id="9793111at2"/>